<proteinExistence type="predicted"/>
<accession>A0A545UM49</accession>
<keyword evidence="3" id="KW-1185">Reference proteome</keyword>
<dbReference type="Proteomes" id="UP000315783">
    <property type="component" value="Unassembled WGS sequence"/>
</dbReference>
<name>A0A545UM49_9HYPO</name>
<evidence type="ECO:0000256" key="1">
    <source>
        <dbReference type="SAM" id="MobiDB-lite"/>
    </source>
</evidence>
<organism evidence="2 3">
    <name type="scientific">Cordyceps javanica</name>
    <dbReference type="NCBI Taxonomy" id="43265"/>
    <lineage>
        <taxon>Eukaryota</taxon>
        <taxon>Fungi</taxon>
        <taxon>Dikarya</taxon>
        <taxon>Ascomycota</taxon>
        <taxon>Pezizomycotina</taxon>
        <taxon>Sordariomycetes</taxon>
        <taxon>Hypocreomycetidae</taxon>
        <taxon>Hypocreales</taxon>
        <taxon>Cordycipitaceae</taxon>
        <taxon>Cordyceps</taxon>
    </lineage>
</organism>
<dbReference type="AlphaFoldDB" id="A0A545UM49"/>
<reference evidence="2 3" key="1">
    <citation type="journal article" date="2019" name="Appl. Microbiol. Biotechnol.">
        <title>Genome sequence of Isaria javanica and comparative genome analysis insights into family S53 peptidase evolution in fungal entomopathogens.</title>
        <authorList>
            <person name="Lin R."/>
            <person name="Zhang X."/>
            <person name="Xin B."/>
            <person name="Zou M."/>
            <person name="Gao Y."/>
            <person name="Qin F."/>
            <person name="Hu Q."/>
            <person name="Xie B."/>
            <person name="Cheng X."/>
        </authorList>
    </citation>
    <scope>NUCLEOTIDE SEQUENCE [LARGE SCALE GENOMIC DNA]</scope>
    <source>
        <strain evidence="2 3">IJ1G</strain>
    </source>
</reference>
<comment type="caution">
    <text evidence="2">The sequence shown here is derived from an EMBL/GenBank/DDBJ whole genome shotgun (WGS) entry which is preliminary data.</text>
</comment>
<evidence type="ECO:0000313" key="2">
    <source>
        <dbReference type="EMBL" id="TQV90517.1"/>
    </source>
</evidence>
<evidence type="ECO:0000313" key="3">
    <source>
        <dbReference type="Proteomes" id="UP000315783"/>
    </source>
</evidence>
<sequence length="97" mass="11007">MRECHLKASAHGSTPTPLQPRNIYSRIAESKRELCEGQSAMQAFANQLDEHGFWIKLWRCLFRARSRPADRVCPLSSPKPLLALPSLHWVATSKVHS</sequence>
<protein>
    <submittedName>
        <fullName evidence="2">Uncharacterized protein</fullName>
    </submittedName>
</protein>
<dbReference type="EMBL" id="SPUK01000026">
    <property type="protein sequence ID" value="TQV90517.1"/>
    <property type="molecule type" value="Genomic_DNA"/>
</dbReference>
<feature type="region of interest" description="Disordered" evidence="1">
    <location>
        <begin position="1"/>
        <end position="20"/>
    </location>
</feature>
<gene>
    <name evidence="2" type="ORF">IF1G_10840</name>
</gene>